<name>A0A9X3N855_9ACTN</name>
<sequence length="109" mass="12251">MSGERRRSWRTEIALECTLHRKTGKVVEGTTLDLGPGGMRVKANRPMSLDETFEFELPDRARINGRARVVGERGYRVYALRFDKLGDEARAELALLAKELAPTPPAPTR</sequence>
<organism evidence="2 3">
    <name type="scientific">Solirubrobacter phytolaccae</name>
    <dbReference type="NCBI Taxonomy" id="1404360"/>
    <lineage>
        <taxon>Bacteria</taxon>
        <taxon>Bacillati</taxon>
        <taxon>Actinomycetota</taxon>
        <taxon>Thermoleophilia</taxon>
        <taxon>Solirubrobacterales</taxon>
        <taxon>Solirubrobacteraceae</taxon>
        <taxon>Solirubrobacter</taxon>
    </lineage>
</organism>
<dbReference type="Pfam" id="PF07238">
    <property type="entry name" value="PilZ"/>
    <property type="match status" value="1"/>
</dbReference>
<evidence type="ECO:0000313" key="3">
    <source>
        <dbReference type="Proteomes" id="UP001147653"/>
    </source>
</evidence>
<evidence type="ECO:0000313" key="2">
    <source>
        <dbReference type="EMBL" id="MDA0181259.1"/>
    </source>
</evidence>
<gene>
    <name evidence="2" type="ORF">OJ997_13205</name>
</gene>
<dbReference type="EMBL" id="JAPDDP010000020">
    <property type="protein sequence ID" value="MDA0181259.1"/>
    <property type="molecule type" value="Genomic_DNA"/>
</dbReference>
<accession>A0A9X3N855</accession>
<keyword evidence="3" id="KW-1185">Reference proteome</keyword>
<dbReference type="AlphaFoldDB" id="A0A9X3N855"/>
<dbReference type="Proteomes" id="UP001147653">
    <property type="component" value="Unassembled WGS sequence"/>
</dbReference>
<dbReference type="InterPro" id="IPR009875">
    <property type="entry name" value="PilZ_domain"/>
</dbReference>
<proteinExistence type="predicted"/>
<dbReference type="GO" id="GO:0035438">
    <property type="term" value="F:cyclic-di-GMP binding"/>
    <property type="evidence" value="ECO:0007669"/>
    <property type="project" value="InterPro"/>
</dbReference>
<evidence type="ECO:0000259" key="1">
    <source>
        <dbReference type="Pfam" id="PF07238"/>
    </source>
</evidence>
<protein>
    <submittedName>
        <fullName evidence="2">PilZ domain-containing protein</fullName>
    </submittedName>
</protein>
<dbReference type="Gene3D" id="2.40.10.220">
    <property type="entry name" value="predicted glycosyltransferase like domains"/>
    <property type="match status" value="1"/>
</dbReference>
<comment type="caution">
    <text evidence="2">The sequence shown here is derived from an EMBL/GenBank/DDBJ whole genome shotgun (WGS) entry which is preliminary data.</text>
</comment>
<dbReference type="RefSeq" id="WP_270025570.1">
    <property type="nucleotide sequence ID" value="NZ_JAPDDP010000020.1"/>
</dbReference>
<reference evidence="2" key="1">
    <citation type="submission" date="2022-10" db="EMBL/GenBank/DDBJ databases">
        <title>The WGS of Solirubrobacter phytolaccae KCTC 29190.</title>
        <authorList>
            <person name="Jiang Z."/>
        </authorList>
    </citation>
    <scope>NUCLEOTIDE SEQUENCE</scope>
    <source>
        <strain evidence="2">KCTC 29190</strain>
    </source>
</reference>
<feature type="domain" description="PilZ" evidence="1">
    <location>
        <begin position="4"/>
        <end position="94"/>
    </location>
</feature>
<dbReference type="SUPFAM" id="SSF141371">
    <property type="entry name" value="PilZ domain-like"/>
    <property type="match status" value="1"/>
</dbReference>